<dbReference type="Pfam" id="PF05035">
    <property type="entry name" value="DGOK"/>
    <property type="match status" value="1"/>
</dbReference>
<protein>
    <recommendedName>
        <fullName evidence="3">2-dehydro-3-deoxygalactonokinase</fullName>
    </recommendedName>
</protein>
<dbReference type="AlphaFoldDB" id="A0A251X1V8"/>
<dbReference type="RefSeq" id="WP_086449803.1">
    <property type="nucleotide sequence ID" value="NZ_MSPP01000001.1"/>
</dbReference>
<dbReference type="GO" id="GO:0008671">
    <property type="term" value="F:2-dehydro-3-deoxygalactonokinase activity"/>
    <property type="evidence" value="ECO:0007669"/>
    <property type="project" value="InterPro"/>
</dbReference>
<dbReference type="OrthoDB" id="256574at2"/>
<organism evidence="1 2">
    <name type="scientific">Marivivens niveibacter</name>
    <dbReference type="NCBI Taxonomy" id="1930667"/>
    <lineage>
        <taxon>Bacteria</taxon>
        <taxon>Pseudomonadati</taxon>
        <taxon>Pseudomonadota</taxon>
        <taxon>Alphaproteobacteria</taxon>
        <taxon>Rhodobacterales</taxon>
        <taxon>Paracoccaceae</taxon>
        <taxon>Marivivens group</taxon>
        <taxon>Marivivens</taxon>
    </lineage>
</organism>
<evidence type="ECO:0008006" key="3">
    <source>
        <dbReference type="Google" id="ProtNLM"/>
    </source>
</evidence>
<evidence type="ECO:0000313" key="1">
    <source>
        <dbReference type="EMBL" id="OUD10153.1"/>
    </source>
</evidence>
<accession>A0A251X1V8</accession>
<gene>
    <name evidence="1" type="ORF">BVC71_01140</name>
</gene>
<dbReference type="InterPro" id="IPR007729">
    <property type="entry name" value="DGOK"/>
</dbReference>
<dbReference type="Proteomes" id="UP000194664">
    <property type="component" value="Unassembled WGS sequence"/>
</dbReference>
<name>A0A251X1V8_9RHOB</name>
<dbReference type="GO" id="GO:0034194">
    <property type="term" value="P:D-galactonate catabolic process"/>
    <property type="evidence" value="ECO:0007669"/>
    <property type="project" value="InterPro"/>
</dbReference>
<dbReference type="InterPro" id="IPR042257">
    <property type="entry name" value="DGOK_C"/>
</dbReference>
<proteinExistence type="predicted"/>
<dbReference type="Gene3D" id="3.30.420.310">
    <property type="entry name" value="2-keto-3-deoxy-galactonokinase, C-terminal domain"/>
    <property type="match status" value="1"/>
</dbReference>
<comment type="caution">
    <text evidence="1">The sequence shown here is derived from an EMBL/GenBank/DDBJ whole genome shotgun (WGS) entry which is preliminary data.</text>
</comment>
<evidence type="ECO:0000313" key="2">
    <source>
        <dbReference type="Proteomes" id="UP000194664"/>
    </source>
</evidence>
<keyword evidence="2" id="KW-1185">Reference proteome</keyword>
<dbReference type="EMBL" id="MSPP01000001">
    <property type="protein sequence ID" value="OUD10153.1"/>
    <property type="molecule type" value="Genomic_DNA"/>
</dbReference>
<reference evidence="1 2" key="1">
    <citation type="submission" date="2016-12" db="EMBL/GenBank/DDBJ databases">
        <title>The draft genome sequence of HSLHS2.</title>
        <authorList>
            <person name="Hu D."/>
            <person name="Wang L."/>
            <person name="Shao Z."/>
        </authorList>
    </citation>
    <scope>NUCLEOTIDE SEQUENCE [LARGE SCALE GENOMIC DNA]</scope>
    <source>
        <strain evidence="1">MCCC 1A06712</strain>
    </source>
</reference>
<sequence>MQWIAIDLTTQRAWKMDGHSPIETRTGSTPAELIGDWTGPQVIAGLPDAPVLDVPCKATPENGAFPRVRQTNPQAQLPHTAAVAGLVAMDDRWDGVMIWVTGQVHWIHVSAGEIISFQSSALPQIYAPYAVDAPDADAFSAGVALGLDRPERMMAHLAALDAMDLTAAQRAGQALGILTGTDLKSARAYWLGQQVTVVGSGPIADAYAQALAAQSAPVSTTTDTTLAGLTAVFKGMNK</sequence>